<dbReference type="GO" id="GO:0016020">
    <property type="term" value="C:membrane"/>
    <property type="evidence" value="ECO:0007669"/>
    <property type="project" value="GOC"/>
</dbReference>
<keyword evidence="2 7" id="KW-0812">Transmembrane</keyword>
<dbReference type="GO" id="GO:0008610">
    <property type="term" value="P:lipid biosynthetic process"/>
    <property type="evidence" value="ECO:0007669"/>
    <property type="project" value="InterPro"/>
</dbReference>
<organism evidence="9">
    <name type="scientific">Planktothricoides sp. SpSt-374</name>
    <dbReference type="NCBI Taxonomy" id="2282167"/>
    <lineage>
        <taxon>Bacteria</taxon>
        <taxon>Bacillati</taxon>
        <taxon>Cyanobacteriota</taxon>
        <taxon>Cyanophyceae</taxon>
        <taxon>Oscillatoriophycideae</taxon>
        <taxon>Oscillatoriales</taxon>
        <taxon>Oscillatoriaceae</taxon>
        <taxon>Planktothricoides</taxon>
    </lineage>
</organism>
<comment type="caution">
    <text evidence="9">The sequence shown here is derived from an EMBL/GenBank/DDBJ whole genome shotgun (WGS) entry which is preliminary data.</text>
</comment>
<dbReference type="PANTHER" id="PTHR21624">
    <property type="entry name" value="STEROL DESATURASE-RELATED PROTEIN"/>
    <property type="match status" value="1"/>
</dbReference>
<sequence length="240" mass="27980">MIVFAAFIILVALTATKSHIRTAWREKTGADWLLDGAGLFCQGILIPLLQLTIVYQLYQYLFPTYAGCLHWHPVAAFVASFVLVDYIYYWNHRLLHSRYLWSVHRVHHTMTTRDVLGTSRNTLWASFLIVYLWVHGLFLYLLAHPSYYALGVSLTAALDLWRHSQIEWPDNWLFRCLGWVLILPQDHAWHHAPGDDCNFGANFKLWDMLHGTYRESAEAPDVLGIPVPLNLMQMLFWPWL</sequence>
<dbReference type="PANTHER" id="PTHR21624:SF1">
    <property type="entry name" value="ALKYLGLYCEROL MONOOXYGENASE"/>
    <property type="match status" value="1"/>
</dbReference>
<evidence type="ECO:0000256" key="2">
    <source>
        <dbReference type="ARBA" id="ARBA00022692"/>
    </source>
</evidence>
<keyword evidence="5" id="KW-0443">Lipid metabolism</keyword>
<dbReference type="GO" id="GO:0005506">
    <property type="term" value="F:iron ion binding"/>
    <property type="evidence" value="ECO:0007669"/>
    <property type="project" value="InterPro"/>
</dbReference>
<dbReference type="InterPro" id="IPR051689">
    <property type="entry name" value="Sterol_desaturase/TMEM195"/>
</dbReference>
<feature type="domain" description="Fatty acid hydroxylase" evidence="8">
    <location>
        <begin position="78"/>
        <end position="212"/>
    </location>
</feature>
<reference evidence="9" key="1">
    <citation type="journal article" date="2020" name="mSystems">
        <title>Genome- and Community-Level Interaction Insights into Carbon Utilization and Element Cycling Functions of Hydrothermarchaeota in Hydrothermal Sediment.</title>
        <authorList>
            <person name="Zhou Z."/>
            <person name="Liu Y."/>
            <person name="Xu W."/>
            <person name="Pan J."/>
            <person name="Luo Z.H."/>
            <person name="Li M."/>
        </authorList>
    </citation>
    <scope>NUCLEOTIDE SEQUENCE [LARGE SCALE GENOMIC DNA]</scope>
    <source>
        <strain evidence="9">SpSt-374</strain>
    </source>
</reference>
<dbReference type="Pfam" id="PF04116">
    <property type="entry name" value="FA_hydroxylase"/>
    <property type="match status" value="1"/>
</dbReference>
<gene>
    <name evidence="9" type="ORF">ENR15_09555</name>
</gene>
<feature type="transmembrane region" description="Helical" evidence="7">
    <location>
        <begin position="37"/>
        <end position="58"/>
    </location>
</feature>
<evidence type="ECO:0000256" key="5">
    <source>
        <dbReference type="ARBA" id="ARBA00023098"/>
    </source>
</evidence>
<proteinExistence type="predicted"/>
<dbReference type="GO" id="GO:0012505">
    <property type="term" value="C:endomembrane system"/>
    <property type="evidence" value="ECO:0007669"/>
    <property type="project" value="UniProtKB-SubCell"/>
</dbReference>
<keyword evidence="3 7" id="KW-1133">Transmembrane helix</keyword>
<dbReference type="InterPro" id="IPR006694">
    <property type="entry name" value="Fatty_acid_hydroxylase"/>
</dbReference>
<dbReference type="AlphaFoldDB" id="A0A7C3VRJ1"/>
<evidence type="ECO:0000256" key="1">
    <source>
        <dbReference type="ARBA" id="ARBA00004127"/>
    </source>
</evidence>
<keyword evidence="4" id="KW-0560">Oxidoreductase</keyword>
<comment type="subcellular location">
    <subcellularLocation>
        <location evidence="1">Endomembrane system</location>
        <topology evidence="1">Multi-pass membrane protein</topology>
    </subcellularLocation>
</comment>
<feature type="transmembrane region" description="Helical" evidence="7">
    <location>
        <begin position="70"/>
        <end position="90"/>
    </location>
</feature>
<evidence type="ECO:0000259" key="8">
    <source>
        <dbReference type="Pfam" id="PF04116"/>
    </source>
</evidence>
<dbReference type="EMBL" id="DSPX01000095">
    <property type="protein sequence ID" value="HGG00876.1"/>
    <property type="molecule type" value="Genomic_DNA"/>
</dbReference>
<accession>A0A7C3VRJ1</accession>
<dbReference type="GO" id="GO:0006643">
    <property type="term" value="P:membrane lipid metabolic process"/>
    <property type="evidence" value="ECO:0007669"/>
    <property type="project" value="TreeGrafter"/>
</dbReference>
<dbReference type="GO" id="GO:0050479">
    <property type="term" value="F:glyceryl-ether monooxygenase activity"/>
    <property type="evidence" value="ECO:0007669"/>
    <property type="project" value="TreeGrafter"/>
</dbReference>
<keyword evidence="6 7" id="KW-0472">Membrane</keyword>
<evidence type="ECO:0000256" key="3">
    <source>
        <dbReference type="ARBA" id="ARBA00022989"/>
    </source>
</evidence>
<protein>
    <submittedName>
        <fullName evidence="9">Sterol desaturase family protein</fullName>
    </submittedName>
</protein>
<feature type="transmembrane region" description="Helical" evidence="7">
    <location>
        <begin position="123"/>
        <end position="143"/>
    </location>
</feature>
<evidence type="ECO:0000313" key="9">
    <source>
        <dbReference type="EMBL" id="HGG00876.1"/>
    </source>
</evidence>
<name>A0A7C3VRJ1_9CYAN</name>
<evidence type="ECO:0000256" key="6">
    <source>
        <dbReference type="ARBA" id="ARBA00023136"/>
    </source>
</evidence>
<evidence type="ECO:0000256" key="7">
    <source>
        <dbReference type="SAM" id="Phobius"/>
    </source>
</evidence>
<evidence type="ECO:0000256" key="4">
    <source>
        <dbReference type="ARBA" id="ARBA00023002"/>
    </source>
</evidence>